<reference evidence="2 3" key="1">
    <citation type="submission" date="2020-10" db="EMBL/GenBank/DDBJ databases">
        <title>Connecting structure to function with the recovery of over 1000 high-quality activated sludge metagenome-assembled genomes encoding full-length rRNA genes using long-read sequencing.</title>
        <authorList>
            <person name="Singleton C.M."/>
            <person name="Petriglieri F."/>
            <person name="Kristensen J.M."/>
            <person name="Kirkegaard R.H."/>
            <person name="Michaelsen T.Y."/>
            <person name="Andersen M.H."/>
            <person name="Karst S.M."/>
            <person name="Dueholm M.S."/>
            <person name="Nielsen P.H."/>
            <person name="Albertsen M."/>
        </authorList>
    </citation>
    <scope>NUCLEOTIDE SEQUENCE [LARGE SCALE GENOMIC DNA]</scope>
    <source>
        <strain evidence="2">OdNE_18-Q3-R46-58_MAXAC.008</strain>
    </source>
</reference>
<dbReference type="Proteomes" id="UP000709959">
    <property type="component" value="Unassembled WGS sequence"/>
</dbReference>
<evidence type="ECO:0000313" key="2">
    <source>
        <dbReference type="EMBL" id="MBK8572672.1"/>
    </source>
</evidence>
<gene>
    <name evidence="2" type="ORF">IPN91_08495</name>
</gene>
<dbReference type="AlphaFoldDB" id="A0A936F3Z2"/>
<organism evidence="2 3">
    <name type="scientific">Candidatus Geothrix odensensis</name>
    <dbReference type="NCBI Taxonomy" id="2954440"/>
    <lineage>
        <taxon>Bacteria</taxon>
        <taxon>Pseudomonadati</taxon>
        <taxon>Acidobacteriota</taxon>
        <taxon>Holophagae</taxon>
        <taxon>Holophagales</taxon>
        <taxon>Holophagaceae</taxon>
        <taxon>Geothrix</taxon>
    </lineage>
</organism>
<feature type="signal peptide" evidence="1">
    <location>
        <begin position="1"/>
        <end position="23"/>
    </location>
</feature>
<feature type="chain" id="PRO_5037022660" evidence="1">
    <location>
        <begin position="24"/>
        <end position="193"/>
    </location>
</feature>
<name>A0A936F3Z2_9BACT</name>
<accession>A0A936F3Z2</accession>
<comment type="caution">
    <text evidence="2">The sequence shown here is derived from an EMBL/GenBank/DDBJ whole genome shotgun (WGS) entry which is preliminary data.</text>
</comment>
<sequence length="193" mass="20696">MSRHPLMPLALLLPLAAAPTARAQGRPDPAKLIAAQQEALAKLAFMDGVWRGTAWSLLPSGEKHTITQTERIGPFLDGSIKVIEGRGYDSAGKVTFNAFGTVSYSPATKAYTLHSHAMGSVGDYALTPMTEGFTWEIPAGPMTLRYTATIKGGTWLEVGDRIQAGKEPVRFFEMTLKRVGDTAWPAAGAVPPK</sequence>
<proteinExistence type="predicted"/>
<evidence type="ECO:0000256" key="1">
    <source>
        <dbReference type="SAM" id="SignalP"/>
    </source>
</evidence>
<keyword evidence="1" id="KW-0732">Signal</keyword>
<dbReference type="EMBL" id="JADKCH010000007">
    <property type="protein sequence ID" value="MBK8572672.1"/>
    <property type="molecule type" value="Genomic_DNA"/>
</dbReference>
<protein>
    <submittedName>
        <fullName evidence="2">DUF1579 domain-containing protein</fullName>
    </submittedName>
</protein>
<evidence type="ECO:0000313" key="3">
    <source>
        <dbReference type="Proteomes" id="UP000709959"/>
    </source>
</evidence>